<protein>
    <recommendedName>
        <fullName evidence="1">Small ribosomal subunit protein mS35 mitochondrial conserved domain-containing protein</fullName>
    </recommendedName>
</protein>
<evidence type="ECO:0000313" key="3">
    <source>
        <dbReference type="Proteomes" id="UP001295423"/>
    </source>
</evidence>
<dbReference type="EMBL" id="CAKOGP040000001">
    <property type="protein sequence ID" value="CAJ1915546.1"/>
    <property type="molecule type" value="Genomic_DNA"/>
</dbReference>
<dbReference type="InterPro" id="IPR019349">
    <property type="entry name" value="Ribosomal_mS35_mit"/>
</dbReference>
<proteinExistence type="predicted"/>
<accession>A0AAD2FB91</accession>
<dbReference type="Proteomes" id="UP001295423">
    <property type="component" value="Unassembled WGS sequence"/>
</dbReference>
<reference evidence="2" key="1">
    <citation type="submission" date="2023-08" db="EMBL/GenBank/DDBJ databases">
        <authorList>
            <person name="Audoor S."/>
            <person name="Bilcke G."/>
        </authorList>
    </citation>
    <scope>NUCLEOTIDE SEQUENCE</scope>
</reference>
<organism evidence="2 3">
    <name type="scientific">Cylindrotheca closterium</name>
    <dbReference type="NCBI Taxonomy" id="2856"/>
    <lineage>
        <taxon>Eukaryota</taxon>
        <taxon>Sar</taxon>
        <taxon>Stramenopiles</taxon>
        <taxon>Ochrophyta</taxon>
        <taxon>Bacillariophyta</taxon>
        <taxon>Bacillariophyceae</taxon>
        <taxon>Bacillariophycidae</taxon>
        <taxon>Bacillariales</taxon>
        <taxon>Bacillariaceae</taxon>
        <taxon>Cylindrotheca</taxon>
    </lineage>
</organism>
<keyword evidence="3" id="KW-1185">Reference proteome</keyword>
<dbReference type="AlphaFoldDB" id="A0AAD2FB91"/>
<evidence type="ECO:0000313" key="2">
    <source>
        <dbReference type="EMBL" id="CAJ1915546.1"/>
    </source>
</evidence>
<sequence>MATRRMQLLKMVQRSTRVQMKTECQTSSVRLFASVSQGGEEYVSPFQEIFNTIEEGKTFLGSKEFRIPETKTLKCGVPEHVLRFKTTTYGRLLEEPYVRPNEHRITLQVPVSHIPLNEIEEIALREIVGTRLNEETGILRLSSAQFGSRIENKRHVVSMLDRIVESTKSLAAKVQAEMGAEETVKA</sequence>
<feature type="domain" description="Small ribosomal subunit protein mS35 mitochondrial conserved" evidence="1">
    <location>
        <begin position="79"/>
        <end position="173"/>
    </location>
</feature>
<dbReference type="Pfam" id="PF10213">
    <property type="entry name" value="MRP-S28"/>
    <property type="match status" value="1"/>
</dbReference>
<evidence type="ECO:0000259" key="1">
    <source>
        <dbReference type="Pfam" id="PF10213"/>
    </source>
</evidence>
<comment type="caution">
    <text evidence="2">The sequence shown here is derived from an EMBL/GenBank/DDBJ whole genome shotgun (WGS) entry which is preliminary data.</text>
</comment>
<name>A0AAD2FB91_9STRA</name>
<gene>
    <name evidence="2" type="ORF">CYCCA115_LOCUS722</name>
</gene>